<dbReference type="EMBL" id="JOJR01000027">
    <property type="protein sequence ID" value="RCN49990.1"/>
    <property type="molecule type" value="Genomic_DNA"/>
</dbReference>
<dbReference type="SUPFAM" id="SSF103473">
    <property type="entry name" value="MFS general substrate transporter"/>
    <property type="match status" value="1"/>
</dbReference>
<dbReference type="InterPro" id="IPR036259">
    <property type="entry name" value="MFS_trans_sf"/>
</dbReference>
<feature type="transmembrane region" description="Helical" evidence="5">
    <location>
        <begin position="20"/>
        <end position="37"/>
    </location>
</feature>
<sequence>MMEYKLKCLPFTSSTSSSEVQYLGALVGNLFIGILADRFGRRRMLLICLTVGIPTLIFSVYLNGIGWFYAGRTLLGVTIAGTMAVGWAFCAELISPKHRFKLRTFTSWTNGRLLMIAITHLAGTWRMAGYFHAAAALMPFAVVFFLPEPPMWLKKKEFYEREEEARKRLDWINGLEPKEEVK</sequence>
<gene>
    <name evidence="7" type="ORF">ANCCAN_03818</name>
</gene>
<organism evidence="7 8">
    <name type="scientific">Ancylostoma caninum</name>
    <name type="common">Dog hookworm</name>
    <dbReference type="NCBI Taxonomy" id="29170"/>
    <lineage>
        <taxon>Eukaryota</taxon>
        <taxon>Metazoa</taxon>
        <taxon>Ecdysozoa</taxon>
        <taxon>Nematoda</taxon>
        <taxon>Chromadorea</taxon>
        <taxon>Rhabditida</taxon>
        <taxon>Rhabditina</taxon>
        <taxon>Rhabditomorpha</taxon>
        <taxon>Strongyloidea</taxon>
        <taxon>Ancylostomatidae</taxon>
        <taxon>Ancylostomatinae</taxon>
        <taxon>Ancylostoma</taxon>
    </lineage>
</organism>
<accession>A0A368H403</accession>
<keyword evidence="3 5" id="KW-1133">Transmembrane helix</keyword>
<keyword evidence="2 5" id="KW-0812">Transmembrane</keyword>
<reference evidence="7 8" key="1">
    <citation type="submission" date="2014-10" db="EMBL/GenBank/DDBJ databases">
        <title>Draft genome of the hookworm Ancylostoma caninum.</title>
        <authorList>
            <person name="Mitreva M."/>
        </authorList>
    </citation>
    <scope>NUCLEOTIDE SEQUENCE [LARGE SCALE GENOMIC DNA]</scope>
    <source>
        <strain evidence="7 8">Baltimore</strain>
    </source>
</reference>
<evidence type="ECO:0000256" key="4">
    <source>
        <dbReference type="ARBA" id="ARBA00023136"/>
    </source>
</evidence>
<evidence type="ECO:0000313" key="7">
    <source>
        <dbReference type="EMBL" id="RCN49990.1"/>
    </source>
</evidence>
<proteinExistence type="predicted"/>
<dbReference type="Pfam" id="PF00083">
    <property type="entry name" value="Sugar_tr"/>
    <property type="match status" value="1"/>
</dbReference>
<keyword evidence="8" id="KW-1185">Reference proteome</keyword>
<evidence type="ECO:0000256" key="3">
    <source>
        <dbReference type="ARBA" id="ARBA00022989"/>
    </source>
</evidence>
<dbReference type="Proteomes" id="UP000252519">
    <property type="component" value="Unassembled WGS sequence"/>
</dbReference>
<dbReference type="PANTHER" id="PTHR24064">
    <property type="entry name" value="SOLUTE CARRIER FAMILY 22 MEMBER"/>
    <property type="match status" value="1"/>
</dbReference>
<feature type="domain" description="Major facilitator superfamily (MFS) profile" evidence="6">
    <location>
        <begin position="1"/>
        <end position="182"/>
    </location>
</feature>
<comment type="caution">
    <text evidence="7">The sequence shown here is derived from an EMBL/GenBank/DDBJ whole genome shotgun (WGS) entry which is preliminary data.</text>
</comment>
<dbReference type="Gene3D" id="1.20.1250.20">
    <property type="entry name" value="MFS general substrate transporter like domains"/>
    <property type="match status" value="1"/>
</dbReference>
<protein>
    <recommendedName>
        <fullName evidence="6">Major facilitator superfamily (MFS) profile domain-containing protein</fullName>
    </recommendedName>
</protein>
<dbReference type="STRING" id="29170.A0A368H403"/>
<keyword evidence="4 5" id="KW-0472">Membrane</keyword>
<feature type="transmembrane region" description="Helical" evidence="5">
    <location>
        <begin position="74"/>
        <end position="93"/>
    </location>
</feature>
<dbReference type="PROSITE" id="PS50850">
    <property type="entry name" value="MFS"/>
    <property type="match status" value="1"/>
</dbReference>
<dbReference type="InterPro" id="IPR020846">
    <property type="entry name" value="MFS_dom"/>
</dbReference>
<evidence type="ECO:0000256" key="5">
    <source>
        <dbReference type="SAM" id="Phobius"/>
    </source>
</evidence>
<dbReference type="OrthoDB" id="3936150at2759"/>
<feature type="transmembrane region" description="Helical" evidence="5">
    <location>
        <begin position="129"/>
        <end position="146"/>
    </location>
</feature>
<evidence type="ECO:0000259" key="6">
    <source>
        <dbReference type="PROSITE" id="PS50850"/>
    </source>
</evidence>
<evidence type="ECO:0000313" key="8">
    <source>
        <dbReference type="Proteomes" id="UP000252519"/>
    </source>
</evidence>
<name>A0A368H403_ANCCA</name>
<dbReference type="GO" id="GO:0022857">
    <property type="term" value="F:transmembrane transporter activity"/>
    <property type="evidence" value="ECO:0007669"/>
    <property type="project" value="InterPro"/>
</dbReference>
<feature type="transmembrane region" description="Helical" evidence="5">
    <location>
        <begin position="105"/>
        <end position="123"/>
    </location>
</feature>
<dbReference type="GO" id="GO:0016020">
    <property type="term" value="C:membrane"/>
    <property type="evidence" value="ECO:0007669"/>
    <property type="project" value="UniProtKB-SubCell"/>
</dbReference>
<dbReference type="InterPro" id="IPR005828">
    <property type="entry name" value="MFS_sugar_transport-like"/>
</dbReference>
<evidence type="ECO:0000256" key="2">
    <source>
        <dbReference type="ARBA" id="ARBA00022692"/>
    </source>
</evidence>
<dbReference type="AlphaFoldDB" id="A0A368H403"/>
<evidence type="ECO:0000256" key="1">
    <source>
        <dbReference type="ARBA" id="ARBA00004141"/>
    </source>
</evidence>
<feature type="transmembrane region" description="Helical" evidence="5">
    <location>
        <begin position="44"/>
        <end position="62"/>
    </location>
</feature>
<comment type="subcellular location">
    <subcellularLocation>
        <location evidence="1">Membrane</location>
        <topology evidence="1">Multi-pass membrane protein</topology>
    </subcellularLocation>
</comment>